<dbReference type="Proteomes" id="UP001140949">
    <property type="component" value="Unassembled WGS sequence"/>
</dbReference>
<organism evidence="5 6">
    <name type="scientific">Iris pallida</name>
    <name type="common">Sweet iris</name>
    <dbReference type="NCBI Taxonomy" id="29817"/>
    <lineage>
        <taxon>Eukaryota</taxon>
        <taxon>Viridiplantae</taxon>
        <taxon>Streptophyta</taxon>
        <taxon>Embryophyta</taxon>
        <taxon>Tracheophyta</taxon>
        <taxon>Spermatophyta</taxon>
        <taxon>Magnoliopsida</taxon>
        <taxon>Liliopsida</taxon>
        <taxon>Asparagales</taxon>
        <taxon>Iridaceae</taxon>
        <taxon>Iridoideae</taxon>
        <taxon>Irideae</taxon>
        <taxon>Iris</taxon>
    </lineage>
</organism>
<dbReference type="PANTHER" id="PTHR31284">
    <property type="entry name" value="ACID PHOSPHATASE-LIKE PROTEIN"/>
    <property type="match status" value="1"/>
</dbReference>
<proteinExistence type="inferred from homology"/>
<dbReference type="Gene3D" id="3.40.50.1000">
    <property type="entry name" value="HAD superfamily/HAD-like"/>
    <property type="match status" value="1"/>
</dbReference>
<comment type="similarity">
    <text evidence="3">Belongs to the APS1/VSP family.</text>
</comment>
<dbReference type="Pfam" id="PF03767">
    <property type="entry name" value="Acid_phosphat_B"/>
    <property type="match status" value="1"/>
</dbReference>
<accession>A0AAX6DQA8</accession>
<dbReference type="InterPro" id="IPR014403">
    <property type="entry name" value="APS1/VSP"/>
</dbReference>
<name>A0AAX6DQA8_IRIPA</name>
<keyword evidence="2" id="KW-0325">Glycoprotein</keyword>
<dbReference type="AlphaFoldDB" id="A0AAX6DQA8"/>
<keyword evidence="1 4" id="KW-0732">Signal</keyword>
<evidence type="ECO:0000313" key="6">
    <source>
        <dbReference type="Proteomes" id="UP001140949"/>
    </source>
</evidence>
<dbReference type="InterPro" id="IPR005519">
    <property type="entry name" value="Acid_phosphat_B-like"/>
</dbReference>
<comment type="caution">
    <text evidence="5">The sequence shown here is derived from an EMBL/GenBank/DDBJ whole genome shotgun (WGS) entry which is preliminary data.</text>
</comment>
<reference evidence="5" key="2">
    <citation type="submission" date="2023-04" db="EMBL/GenBank/DDBJ databases">
        <authorList>
            <person name="Bruccoleri R.E."/>
            <person name="Oakeley E.J."/>
            <person name="Faust A.-M."/>
            <person name="Dessus-Babus S."/>
            <person name="Altorfer M."/>
            <person name="Burckhardt D."/>
            <person name="Oertli M."/>
            <person name="Naumann U."/>
            <person name="Petersen F."/>
            <person name="Wong J."/>
        </authorList>
    </citation>
    <scope>NUCLEOTIDE SEQUENCE</scope>
    <source>
        <strain evidence="5">GSM-AAB239-AS_SAM_17_03QT</strain>
        <tissue evidence="5">Leaf</tissue>
    </source>
</reference>
<sequence length="246" mass="27738">MISIMRTIIFFLVVLSACSETLLRTSVEKPDRASSFPENEELCDSWRLSVETNNAGPWEKIPEVCVPNVISYVKGDTYYLDSKVVAMESLKFANTVEIAGDGKDVWIFDIDDTLVSSVIYITLHGRRPTAEEYPLSPPLPASVWLYNIFLDRGFKIVLLTGRNESLRELTETNLLFAGYNSWDRLIMRGESDADKTATVYKSEKRAELVAEGYKIHGSSGDQWSDLLGSPVATRSFKLPNPMYYIP</sequence>
<evidence type="ECO:0000313" key="5">
    <source>
        <dbReference type="EMBL" id="KAJ6793973.1"/>
    </source>
</evidence>
<gene>
    <name evidence="5" type="ORF">M6B38_233305</name>
</gene>
<feature type="chain" id="PRO_5043679855" evidence="4">
    <location>
        <begin position="20"/>
        <end position="246"/>
    </location>
</feature>
<dbReference type="EMBL" id="JANAVB010042618">
    <property type="protein sequence ID" value="KAJ6793973.1"/>
    <property type="molecule type" value="Genomic_DNA"/>
</dbReference>
<keyword evidence="6" id="KW-1185">Reference proteome</keyword>
<dbReference type="PIRSF" id="PIRSF002674">
    <property type="entry name" value="VSP"/>
    <property type="match status" value="1"/>
</dbReference>
<dbReference type="PANTHER" id="PTHR31284:SF10">
    <property type="entry name" value="ACID PHOSPHATASE-LIKE PROTEIN"/>
    <property type="match status" value="1"/>
</dbReference>
<dbReference type="InterPro" id="IPR036412">
    <property type="entry name" value="HAD-like_sf"/>
</dbReference>
<feature type="signal peptide" evidence="4">
    <location>
        <begin position="1"/>
        <end position="19"/>
    </location>
</feature>
<evidence type="ECO:0000256" key="3">
    <source>
        <dbReference type="PIRNR" id="PIRNR002674"/>
    </source>
</evidence>
<evidence type="ECO:0000256" key="4">
    <source>
        <dbReference type="SAM" id="SignalP"/>
    </source>
</evidence>
<dbReference type="PROSITE" id="PS51257">
    <property type="entry name" value="PROKAR_LIPOPROTEIN"/>
    <property type="match status" value="1"/>
</dbReference>
<evidence type="ECO:0000256" key="2">
    <source>
        <dbReference type="ARBA" id="ARBA00023180"/>
    </source>
</evidence>
<protein>
    <submittedName>
        <fullName evidence="5">Acid phosphatase 1-like</fullName>
    </submittedName>
</protein>
<dbReference type="CDD" id="cd07535">
    <property type="entry name" value="HAD_VSP"/>
    <property type="match status" value="1"/>
</dbReference>
<dbReference type="SUPFAM" id="SSF56784">
    <property type="entry name" value="HAD-like"/>
    <property type="match status" value="1"/>
</dbReference>
<dbReference type="InterPro" id="IPR023214">
    <property type="entry name" value="HAD_sf"/>
</dbReference>
<evidence type="ECO:0000256" key="1">
    <source>
        <dbReference type="ARBA" id="ARBA00022729"/>
    </source>
</evidence>
<reference evidence="5" key="1">
    <citation type="journal article" date="2023" name="GigaByte">
        <title>Genome assembly of the bearded iris, Iris pallida Lam.</title>
        <authorList>
            <person name="Bruccoleri R.E."/>
            <person name="Oakeley E.J."/>
            <person name="Faust A.M.E."/>
            <person name="Altorfer M."/>
            <person name="Dessus-Babus S."/>
            <person name="Burckhardt D."/>
            <person name="Oertli M."/>
            <person name="Naumann U."/>
            <person name="Petersen F."/>
            <person name="Wong J."/>
        </authorList>
    </citation>
    <scope>NUCLEOTIDE SEQUENCE</scope>
    <source>
        <strain evidence="5">GSM-AAB239-AS_SAM_17_03QT</strain>
    </source>
</reference>